<sequence length="56" mass="6028">MDCLAVLASFVAIYSTLCHGQGACPSVISLLLPLAKVDAVFYTLLYSANMKQILHL</sequence>
<reference evidence="2" key="1">
    <citation type="journal article" date="2011" name="Nature">
        <title>Genome sequence and analysis of the tuber crop potato.</title>
        <authorList>
            <consortium name="The Potato Genome Sequencing Consortium"/>
        </authorList>
    </citation>
    <scope>NUCLEOTIDE SEQUENCE [LARGE SCALE GENOMIC DNA]</scope>
    <source>
        <strain evidence="2">cv. DM1-3 516 R44</strain>
    </source>
</reference>
<dbReference type="Gramene" id="PGSC0003DMT400042103">
    <property type="protein sequence ID" value="PGSC0003DMT400042103"/>
    <property type="gene ID" value="PGSC0003DMG400016328"/>
</dbReference>
<proteinExistence type="predicted"/>
<dbReference type="AlphaFoldDB" id="M1BCI7"/>
<reference evidence="1" key="2">
    <citation type="submission" date="2015-06" db="UniProtKB">
        <authorList>
            <consortium name="EnsemblPlants"/>
        </authorList>
    </citation>
    <scope>IDENTIFICATION</scope>
    <source>
        <strain evidence="1">DM1-3 516 R44</strain>
    </source>
</reference>
<dbReference type="ExpressionAtlas" id="M1BCI7">
    <property type="expression patterns" value="baseline"/>
</dbReference>
<organism evidence="1 2">
    <name type="scientific">Solanum tuberosum</name>
    <name type="common">Potato</name>
    <dbReference type="NCBI Taxonomy" id="4113"/>
    <lineage>
        <taxon>Eukaryota</taxon>
        <taxon>Viridiplantae</taxon>
        <taxon>Streptophyta</taxon>
        <taxon>Embryophyta</taxon>
        <taxon>Tracheophyta</taxon>
        <taxon>Spermatophyta</taxon>
        <taxon>Magnoliopsida</taxon>
        <taxon>eudicotyledons</taxon>
        <taxon>Gunneridae</taxon>
        <taxon>Pentapetalae</taxon>
        <taxon>asterids</taxon>
        <taxon>lamiids</taxon>
        <taxon>Solanales</taxon>
        <taxon>Solanaceae</taxon>
        <taxon>Solanoideae</taxon>
        <taxon>Solaneae</taxon>
        <taxon>Solanum</taxon>
    </lineage>
</organism>
<protein>
    <submittedName>
        <fullName evidence="1">Nuclear-pore anchor</fullName>
    </submittedName>
</protein>
<accession>M1BCI7</accession>
<name>M1BCI7_SOLTU</name>
<dbReference type="OrthoDB" id="343070at2759"/>
<evidence type="ECO:0000313" key="1">
    <source>
        <dbReference type="EnsemblPlants" id="PGSC0003DMT400042103"/>
    </source>
</evidence>
<evidence type="ECO:0000313" key="2">
    <source>
        <dbReference type="Proteomes" id="UP000011115"/>
    </source>
</evidence>
<dbReference type="EnsemblPlants" id="PGSC0003DMT400042103">
    <property type="protein sequence ID" value="PGSC0003DMT400042103"/>
    <property type="gene ID" value="PGSC0003DMG400016328"/>
</dbReference>
<dbReference type="HOGENOM" id="CLU_3018085_0_0_1"/>
<gene>
    <name evidence="1" type="primary">LOC102595890</name>
</gene>
<dbReference type="Proteomes" id="UP000011115">
    <property type="component" value="Unassembled WGS sequence"/>
</dbReference>
<keyword evidence="2" id="KW-1185">Reference proteome</keyword>